<dbReference type="CDD" id="cd05269">
    <property type="entry name" value="TMR_SDR_a"/>
    <property type="match status" value="1"/>
</dbReference>
<dbReference type="Gene3D" id="3.90.25.10">
    <property type="entry name" value="UDP-galactose 4-epimerase, domain 1"/>
    <property type="match status" value="1"/>
</dbReference>
<dbReference type="AlphaFoldDB" id="A0A250IIB4"/>
<keyword evidence="3" id="KW-1185">Reference proteome</keyword>
<organism evidence="2 3">
    <name type="scientific">Melittangium boletus DSM 14713</name>
    <dbReference type="NCBI Taxonomy" id="1294270"/>
    <lineage>
        <taxon>Bacteria</taxon>
        <taxon>Pseudomonadati</taxon>
        <taxon>Myxococcota</taxon>
        <taxon>Myxococcia</taxon>
        <taxon>Myxococcales</taxon>
        <taxon>Cystobacterineae</taxon>
        <taxon>Archangiaceae</taxon>
        <taxon>Melittangium</taxon>
    </lineage>
</organism>
<dbReference type="InterPro" id="IPR036291">
    <property type="entry name" value="NAD(P)-bd_dom_sf"/>
</dbReference>
<dbReference type="PANTHER" id="PTHR43162">
    <property type="match status" value="1"/>
</dbReference>
<dbReference type="Gene3D" id="3.40.50.720">
    <property type="entry name" value="NAD(P)-binding Rossmann-like Domain"/>
    <property type="match status" value="1"/>
</dbReference>
<dbReference type="RefSeq" id="WP_095979090.1">
    <property type="nucleotide sequence ID" value="NZ_CP022163.1"/>
</dbReference>
<sequence>MTTILVTGATGTIGSQVVAALKGREDVKVRVAVRSAAQADALRGGGVTPVDFEFNKPELIKKALTGVDKVFLVVPFVAEQVEHGTKFIDQAQQAGVRHIVKLSALGSGVVPGIDLGRWHRIVERYLAGSGIAYTFLRPNNFMENFIHIHPPGKDGNIYLPMGQAGCSFIAGADIAAVGVAALTTPGHEGKAYELTGPEALSLAQAAHILSGVAGRPVNYVDVPEEAARKSMLGAGMPGWMTEALLELNALGRAGHAARVTDSVQRVLGRAPTGFAQFAQTHAARWK</sequence>
<evidence type="ECO:0000313" key="2">
    <source>
        <dbReference type="EMBL" id="ATB30666.1"/>
    </source>
</evidence>
<reference evidence="2 3" key="1">
    <citation type="submission" date="2017-06" db="EMBL/GenBank/DDBJ databases">
        <authorList>
            <person name="Kim H.J."/>
            <person name="Triplett B.A."/>
        </authorList>
    </citation>
    <scope>NUCLEOTIDE SEQUENCE [LARGE SCALE GENOMIC DNA]</scope>
    <source>
        <strain evidence="2 3">DSM 14713</strain>
    </source>
</reference>
<gene>
    <name evidence="2" type="ORF">MEBOL_004127</name>
</gene>
<dbReference type="KEGG" id="mbd:MEBOL_004127"/>
<protein>
    <submittedName>
        <fullName evidence="2">NAD(P)-dependent oxidoreductase</fullName>
    </submittedName>
</protein>
<feature type="domain" description="NmrA-like" evidence="1">
    <location>
        <begin position="3"/>
        <end position="247"/>
    </location>
</feature>
<dbReference type="InterPro" id="IPR008030">
    <property type="entry name" value="NmrA-like"/>
</dbReference>
<evidence type="ECO:0000313" key="3">
    <source>
        <dbReference type="Proteomes" id="UP000217289"/>
    </source>
</evidence>
<dbReference type="PANTHER" id="PTHR43162:SF1">
    <property type="entry name" value="PRESTALK A DIFFERENTIATION PROTEIN A"/>
    <property type="match status" value="1"/>
</dbReference>
<dbReference type="Proteomes" id="UP000217289">
    <property type="component" value="Chromosome"/>
</dbReference>
<evidence type="ECO:0000259" key="1">
    <source>
        <dbReference type="Pfam" id="PF05368"/>
    </source>
</evidence>
<proteinExistence type="predicted"/>
<dbReference type="SUPFAM" id="SSF51735">
    <property type="entry name" value="NAD(P)-binding Rossmann-fold domains"/>
    <property type="match status" value="1"/>
</dbReference>
<name>A0A250IIB4_9BACT</name>
<dbReference type="OrthoDB" id="267890at2"/>
<dbReference type="InterPro" id="IPR051604">
    <property type="entry name" value="Ergot_Alk_Oxidoreductase"/>
</dbReference>
<dbReference type="Pfam" id="PF05368">
    <property type="entry name" value="NmrA"/>
    <property type="match status" value="1"/>
</dbReference>
<accession>A0A250IIB4</accession>
<dbReference type="EMBL" id="CP022163">
    <property type="protein sequence ID" value="ATB30666.1"/>
    <property type="molecule type" value="Genomic_DNA"/>
</dbReference>